<dbReference type="InterPro" id="IPR036271">
    <property type="entry name" value="Tet_transcr_reg_TetR-rel_C_sf"/>
</dbReference>
<dbReference type="EMBL" id="AP027731">
    <property type="protein sequence ID" value="BDZ44693.1"/>
    <property type="molecule type" value="Genomic_DNA"/>
</dbReference>
<evidence type="ECO:0000259" key="3">
    <source>
        <dbReference type="Pfam" id="PF13305"/>
    </source>
</evidence>
<dbReference type="Proteomes" id="UP001321498">
    <property type="component" value="Chromosome"/>
</dbReference>
<evidence type="ECO:0000256" key="1">
    <source>
        <dbReference type="ARBA" id="ARBA00023015"/>
    </source>
</evidence>
<keyword evidence="5" id="KW-1185">Reference proteome</keyword>
<reference evidence="5" key="1">
    <citation type="journal article" date="2019" name="Int. J. Syst. Evol. Microbiol.">
        <title>The Global Catalogue of Microorganisms (GCM) 10K type strain sequencing project: providing services to taxonomists for standard genome sequencing and annotation.</title>
        <authorList>
            <consortium name="The Broad Institute Genomics Platform"/>
            <consortium name="The Broad Institute Genome Sequencing Center for Infectious Disease"/>
            <person name="Wu L."/>
            <person name="Ma J."/>
        </authorList>
    </citation>
    <scope>NUCLEOTIDE SEQUENCE [LARGE SCALE GENOMIC DNA]</scope>
    <source>
        <strain evidence="5">NBRC 108725</strain>
    </source>
</reference>
<sequence length="189" mass="19929">MPRAGLSPAVVVERAGVLVDEVGADRLTLAALAARLGVALPSLYKHVDSLADLRRRIAIEATAELGDRLTEAVAGRSGRAALEALAAAYRDYARERPGAYALTQIPPHAGDERHRAVAERATGVVFAALRGYGLGGDDAVDATRALRAMLHGFVLLEQNGGFGMPRRIDASFDQMVAAFDAALTAWPGE</sequence>
<dbReference type="Gene3D" id="1.10.357.10">
    <property type="entry name" value="Tetracycline Repressor, domain 2"/>
    <property type="match status" value="1"/>
</dbReference>
<dbReference type="InterPro" id="IPR025996">
    <property type="entry name" value="MT1864/Rv1816-like_C"/>
</dbReference>
<dbReference type="Pfam" id="PF13305">
    <property type="entry name" value="TetR_C_33"/>
    <property type="match status" value="1"/>
</dbReference>
<accession>A0ABM8G945</accession>
<dbReference type="RefSeq" id="WP_286278119.1">
    <property type="nucleotide sequence ID" value="NZ_AP027731.1"/>
</dbReference>
<evidence type="ECO:0000313" key="4">
    <source>
        <dbReference type="EMBL" id="BDZ44693.1"/>
    </source>
</evidence>
<keyword evidence="1" id="KW-0805">Transcription regulation</keyword>
<proteinExistence type="predicted"/>
<dbReference type="Gene3D" id="1.10.10.60">
    <property type="entry name" value="Homeodomain-like"/>
    <property type="match status" value="1"/>
</dbReference>
<organism evidence="4 5">
    <name type="scientific">Naasia aerilata</name>
    <dbReference type="NCBI Taxonomy" id="1162966"/>
    <lineage>
        <taxon>Bacteria</taxon>
        <taxon>Bacillati</taxon>
        <taxon>Actinomycetota</taxon>
        <taxon>Actinomycetes</taxon>
        <taxon>Micrococcales</taxon>
        <taxon>Microbacteriaceae</taxon>
        <taxon>Naasia</taxon>
    </lineage>
</organism>
<keyword evidence="2" id="KW-0804">Transcription</keyword>
<dbReference type="InterPro" id="IPR009057">
    <property type="entry name" value="Homeodomain-like_sf"/>
</dbReference>
<gene>
    <name evidence="4" type="ORF">GCM10025866_06020</name>
</gene>
<dbReference type="SUPFAM" id="SSF46689">
    <property type="entry name" value="Homeodomain-like"/>
    <property type="match status" value="1"/>
</dbReference>
<evidence type="ECO:0000313" key="5">
    <source>
        <dbReference type="Proteomes" id="UP001321498"/>
    </source>
</evidence>
<evidence type="ECO:0000256" key="2">
    <source>
        <dbReference type="ARBA" id="ARBA00023163"/>
    </source>
</evidence>
<dbReference type="SUPFAM" id="SSF48498">
    <property type="entry name" value="Tetracyclin repressor-like, C-terminal domain"/>
    <property type="match status" value="1"/>
</dbReference>
<name>A0ABM8G945_9MICO</name>
<feature type="domain" description="HTH-type transcriptional regulator MT1864/Rv1816-like C-terminal" evidence="3">
    <location>
        <begin position="82"/>
        <end position="179"/>
    </location>
</feature>
<protein>
    <submittedName>
        <fullName evidence="4">TetR family transcriptional regulator</fullName>
    </submittedName>
</protein>